<dbReference type="InterPro" id="IPR016024">
    <property type="entry name" value="ARM-type_fold"/>
</dbReference>
<gene>
    <name evidence="2" type="ORF">CLODIP_2_CD10891</name>
</gene>
<accession>A0A8S1D6R5</accession>
<name>A0A8S1D6R5_9INSE</name>
<sequence length="1658" mass="185404">MVADRKPMSSSYEANFFHLLERFSSNVDRAEVRNEALISLLATRDFQLSPKGLDRFRQECTDKLKPAMERLMAAQIKSWADVWIFVVEHMGVYLHSDNKFLNSMLSVLEAGMKRKEEEAMRLSLGCWEVLIDNFALSPKMIMAQRRVSLLTIPLKAKNVREAEVVELKFKVWWRLFLALDEHTDLHAESATKPFLIYAFGPFDQSASHLLSKFPSVAKSALNLLTALVASGVADLKFETEFRSHMPFIKEDKAFLCLAEWIIRSIDVVLQHPEPLPAKPLEVLLTATFHRINSLYKDNPAVASDALTLLLKVIRNTLAPSSLEHEPHKELLLATVEAALQKLSEKLLDLKLKNLDSISPRDCFFKLLCCQKHLLLHAKPTISKIEEKQFVLLEKLMMMRGTLVNQPDRLARVILLESALNELQEQASDADVARKCFHLWEQCCRFLPKIPREYSNQEANQLAQKAFLELLLFPFRVILVSGLVEGESSIVSALKNLFFSYSEIVHLSLSVDKEDPCKQLYAELVRLLERDELSPQAFQLTVKIVYKFAPARSSIHYTKFFGKLGGHEAERAELRLLSRLIGLLCKLAPKDPAASGKSTPLVAKALGKLVLLVNSADVIIESINLFHQLFTHSPVNHWPSNRMDVTDPWSSIVTPFKRVWADVAGSQPALEELKPKLESLIEHRDIKVCNAANEMLSCYSQSTDSQTSQDSTTPAQRIKPSRKRSFLTANQPTPPAPVSQTVQTPPSQKYSPGKPSLEDLDSQDFVKIPSQPKMKKPLTPHQKEVKKRRRDDIPALYTGLSQQADHSQDTQDSLPIVEPLKETAAVTAPFAPCVWDEEAVDIDLVSARSTSLAQNDENSSPVKQSDENKSMNFQQELLLPPPPPTSDEEMKIEPDSIEDDLVENSQTFPTIPVQSEARPDPEQTVQMLRTCNRQGVALPAVKASKEVEKDEKEVAAPTSKRKSSTPVRGAGLKNLKGGRAATMLGLVKTKETKQPEAASAPQQVMSILKTPSDIMAEKQNNVSPVSKSGNTLIETPVSSSRKRSNLKKDKTDESPSPKRSKRVSFAEPVVSGQQDSPKILQDPHVYQGYYQRFSKKLKSSRKLSMMIKPVDDEDVKPLLNHEIFRNEPLIPALIDSKIPASNIVGKLTTPELRKELLQRLEERKIKTLHDLNLLSGHGISELPISEPKSDLFVNVLMDFAKELPTLSNHNEDDSDWKDSPELREMLIDKLNNEESAPLPKYFDSIPSIETVTTHQDTIPVIEEVVTPPEIESPEILEKEPEEAEAPPVEVATVETTDEDLSPDLIESSLEQDSETKIDVPAESSVEATEDKTEKICMSAEELFNMLSESEKEKFRLMFAPVKEEKPPSEMVREVLTDLPSLDTVFTDMEDKVCEALPLSTIENRVRSLLQTDASFLSDLPARDLLKPVSDKALAEEVLRRLQNGVLDPENSTDALRNFVLDNSLPDELLSRLKPETLAAKLDLKELLVAASDRAEEPLVDQTASDALEKLAGHLPHSSLKRVLCENKSLDEETALQCIKLLMTHTSEDKVVDLMAAVRLMVADGEGRKLLLDLLLEKVEDGEVMTAFGQKRIMDLMTVGVLSGDINAREAINDVFCAEHIVEAACGLLQDGASEAHLNKLLDAFPRDILAAWVAGLILQ</sequence>
<feature type="compositionally biased region" description="Polar residues" evidence="1">
    <location>
        <begin position="737"/>
        <end position="749"/>
    </location>
</feature>
<dbReference type="GO" id="GO:0005634">
    <property type="term" value="C:nucleus"/>
    <property type="evidence" value="ECO:0007669"/>
    <property type="project" value="TreeGrafter"/>
</dbReference>
<evidence type="ECO:0000313" key="2">
    <source>
        <dbReference type="EMBL" id="CAB3376099.1"/>
    </source>
</evidence>
<feature type="compositionally biased region" description="Basic and acidic residues" evidence="1">
    <location>
        <begin position="942"/>
        <end position="953"/>
    </location>
</feature>
<dbReference type="EMBL" id="CADEPI010000124">
    <property type="protein sequence ID" value="CAB3376099.1"/>
    <property type="molecule type" value="Genomic_DNA"/>
</dbReference>
<protein>
    <recommendedName>
        <fullName evidence="4">Telomere-associated protein Rif1 N-terminal domain-containing protein</fullName>
    </recommendedName>
</protein>
<dbReference type="Proteomes" id="UP000494165">
    <property type="component" value="Unassembled WGS sequence"/>
</dbReference>
<feature type="compositionally biased region" description="Basic residues" evidence="1">
    <location>
        <begin position="772"/>
        <end position="788"/>
    </location>
</feature>
<feature type="region of interest" description="Disordered" evidence="1">
    <location>
        <begin position="1019"/>
        <end position="1080"/>
    </location>
</feature>
<organism evidence="2 3">
    <name type="scientific">Cloeon dipterum</name>
    <dbReference type="NCBI Taxonomy" id="197152"/>
    <lineage>
        <taxon>Eukaryota</taxon>
        <taxon>Metazoa</taxon>
        <taxon>Ecdysozoa</taxon>
        <taxon>Arthropoda</taxon>
        <taxon>Hexapoda</taxon>
        <taxon>Insecta</taxon>
        <taxon>Pterygota</taxon>
        <taxon>Palaeoptera</taxon>
        <taxon>Ephemeroptera</taxon>
        <taxon>Pisciforma</taxon>
        <taxon>Baetidae</taxon>
        <taxon>Cloeon</taxon>
    </lineage>
</organism>
<dbReference type="GO" id="GO:0000723">
    <property type="term" value="P:telomere maintenance"/>
    <property type="evidence" value="ECO:0007669"/>
    <property type="project" value="TreeGrafter"/>
</dbReference>
<dbReference type="PANTHER" id="PTHR22928">
    <property type="entry name" value="TELOMERE-ASSOCIATED PROTEIN RIF1"/>
    <property type="match status" value="1"/>
</dbReference>
<feature type="compositionally biased region" description="Polar residues" evidence="1">
    <location>
        <begin position="849"/>
        <end position="862"/>
    </location>
</feature>
<feature type="compositionally biased region" description="Polar residues" evidence="1">
    <location>
        <begin position="1019"/>
        <end position="1038"/>
    </location>
</feature>
<feature type="region of interest" description="Disordered" evidence="1">
    <location>
        <begin position="942"/>
        <end position="975"/>
    </location>
</feature>
<proteinExistence type="predicted"/>
<dbReference type="PANTHER" id="PTHR22928:SF3">
    <property type="entry name" value="TELOMERE-ASSOCIATED PROTEIN RIF1"/>
    <property type="match status" value="1"/>
</dbReference>
<keyword evidence="3" id="KW-1185">Reference proteome</keyword>
<evidence type="ECO:0000256" key="1">
    <source>
        <dbReference type="SAM" id="MobiDB-lite"/>
    </source>
</evidence>
<feature type="region of interest" description="Disordered" evidence="1">
    <location>
        <begin position="849"/>
        <end position="868"/>
    </location>
</feature>
<dbReference type="GO" id="GO:0140445">
    <property type="term" value="C:chromosome, telomeric repeat region"/>
    <property type="evidence" value="ECO:0007669"/>
    <property type="project" value="TreeGrafter"/>
</dbReference>
<feature type="compositionally biased region" description="Low complexity" evidence="1">
    <location>
        <begin position="699"/>
        <end position="712"/>
    </location>
</feature>
<feature type="region of interest" description="Disordered" evidence="1">
    <location>
        <begin position="699"/>
        <end position="789"/>
    </location>
</feature>
<feature type="compositionally biased region" description="Basic and acidic residues" evidence="1">
    <location>
        <begin position="1045"/>
        <end position="1055"/>
    </location>
</feature>
<evidence type="ECO:0008006" key="4">
    <source>
        <dbReference type="Google" id="ProtNLM"/>
    </source>
</evidence>
<evidence type="ECO:0000313" key="3">
    <source>
        <dbReference type="Proteomes" id="UP000494165"/>
    </source>
</evidence>
<dbReference type="OrthoDB" id="5399929at2759"/>
<reference evidence="2 3" key="1">
    <citation type="submission" date="2020-04" db="EMBL/GenBank/DDBJ databases">
        <authorList>
            <person name="Alioto T."/>
            <person name="Alioto T."/>
            <person name="Gomez Garrido J."/>
        </authorList>
    </citation>
    <scope>NUCLEOTIDE SEQUENCE [LARGE SCALE GENOMIC DNA]</scope>
</reference>
<feature type="region of interest" description="Disordered" evidence="1">
    <location>
        <begin position="1309"/>
        <end position="1330"/>
    </location>
</feature>
<dbReference type="SUPFAM" id="SSF48371">
    <property type="entry name" value="ARM repeat"/>
    <property type="match status" value="1"/>
</dbReference>
<comment type="caution">
    <text evidence="2">The sequence shown here is derived from an EMBL/GenBank/DDBJ whole genome shotgun (WGS) entry which is preliminary data.</text>
</comment>